<dbReference type="GeneID" id="10508533"/>
<dbReference type="InParanoid" id="F0ZTT9"/>
<dbReference type="AlphaFoldDB" id="F0ZTT9"/>
<dbReference type="OMA" id="PRIIAHT"/>
<dbReference type="PROSITE" id="PS51074">
    <property type="entry name" value="DPH_MB"/>
    <property type="match status" value="1"/>
</dbReference>
<dbReference type="eggNOG" id="KOG2923">
    <property type="taxonomic scope" value="Eukaryota"/>
</dbReference>
<dbReference type="EMBL" id="GL871182">
    <property type="protein sequence ID" value="EGC32652.1"/>
    <property type="molecule type" value="Genomic_DNA"/>
</dbReference>
<evidence type="ECO:0000256" key="3">
    <source>
        <dbReference type="SAM" id="MobiDB-lite"/>
    </source>
</evidence>
<dbReference type="KEGG" id="dpp:DICPUDRAFT_81546"/>
<protein>
    <recommendedName>
        <fullName evidence="4">DPH-type MB domain-containing protein</fullName>
    </recommendedName>
</protein>
<proteinExistence type="predicted"/>
<dbReference type="Gene3D" id="3.10.660.10">
    <property type="entry name" value="DPH Zinc finger"/>
    <property type="match status" value="1"/>
</dbReference>
<evidence type="ECO:0000259" key="4">
    <source>
        <dbReference type="PROSITE" id="PS51074"/>
    </source>
</evidence>
<feature type="non-terminal residue" evidence="5">
    <location>
        <position position="123"/>
    </location>
</feature>
<dbReference type="GO" id="GO:0046872">
    <property type="term" value="F:metal ion binding"/>
    <property type="evidence" value="ECO:0007669"/>
    <property type="project" value="UniProtKB-KW"/>
</dbReference>
<dbReference type="RefSeq" id="XP_003290821.1">
    <property type="nucleotide sequence ID" value="XM_003290773.1"/>
</dbReference>
<dbReference type="VEuPathDB" id="AmoebaDB:DICPUDRAFT_81546"/>
<evidence type="ECO:0000256" key="1">
    <source>
        <dbReference type="ARBA" id="ARBA00022723"/>
    </source>
</evidence>
<evidence type="ECO:0000313" key="5">
    <source>
        <dbReference type="EMBL" id="EGC32652.1"/>
    </source>
</evidence>
<keyword evidence="6" id="KW-1185">Reference proteome</keyword>
<organism evidence="5 6">
    <name type="scientific">Dictyostelium purpureum</name>
    <name type="common">Slime mold</name>
    <dbReference type="NCBI Taxonomy" id="5786"/>
    <lineage>
        <taxon>Eukaryota</taxon>
        <taxon>Amoebozoa</taxon>
        <taxon>Evosea</taxon>
        <taxon>Eumycetozoa</taxon>
        <taxon>Dictyostelia</taxon>
        <taxon>Dictyosteliales</taxon>
        <taxon>Dictyosteliaceae</taxon>
        <taxon>Dictyostelium</taxon>
    </lineage>
</organism>
<dbReference type="OrthoDB" id="66964at2759"/>
<gene>
    <name evidence="5" type="ORF">DICPUDRAFT_81546</name>
</gene>
<dbReference type="STRING" id="5786.F0ZTT9"/>
<dbReference type="InterPro" id="IPR007872">
    <property type="entry name" value="DPH_MB_dom"/>
</dbReference>
<sequence>MTVLNDNNTNSNNSNNIDENNNNKDIIEKLTEDIKSIEIKQDDKNNNNNTPVFNTLNSVKKETNSIVIDEKLAERLNNIVNEDGKPRIIAHTTTSDSTSFYDEVDIEDMEFDEDERVFFYPCP</sequence>
<keyword evidence="1" id="KW-0479">Metal-binding</keyword>
<evidence type="ECO:0000313" key="6">
    <source>
        <dbReference type="Proteomes" id="UP000001064"/>
    </source>
</evidence>
<reference evidence="6" key="1">
    <citation type="journal article" date="2011" name="Genome Biol.">
        <title>Comparative genomics of the social amoebae Dictyostelium discoideum and Dictyostelium purpureum.</title>
        <authorList>
            <consortium name="US DOE Joint Genome Institute (JGI-PGF)"/>
            <person name="Sucgang R."/>
            <person name="Kuo A."/>
            <person name="Tian X."/>
            <person name="Salerno W."/>
            <person name="Parikh A."/>
            <person name="Feasley C.L."/>
            <person name="Dalin E."/>
            <person name="Tu H."/>
            <person name="Huang E."/>
            <person name="Barry K."/>
            <person name="Lindquist E."/>
            <person name="Shapiro H."/>
            <person name="Bruce D."/>
            <person name="Schmutz J."/>
            <person name="Salamov A."/>
            <person name="Fey P."/>
            <person name="Gaudet P."/>
            <person name="Anjard C."/>
            <person name="Babu M.M."/>
            <person name="Basu S."/>
            <person name="Bushmanova Y."/>
            <person name="van der Wel H."/>
            <person name="Katoh-Kurasawa M."/>
            <person name="Dinh C."/>
            <person name="Coutinho P.M."/>
            <person name="Saito T."/>
            <person name="Elias M."/>
            <person name="Schaap P."/>
            <person name="Kay R.R."/>
            <person name="Henrissat B."/>
            <person name="Eichinger L."/>
            <person name="Rivero F."/>
            <person name="Putnam N.H."/>
            <person name="West C.M."/>
            <person name="Loomis W.F."/>
            <person name="Chisholm R.L."/>
            <person name="Shaulsky G."/>
            <person name="Strassmann J.E."/>
            <person name="Queller D.C."/>
            <person name="Kuspa A."/>
            <person name="Grigoriev I.V."/>
        </authorList>
    </citation>
    <scope>NUCLEOTIDE SEQUENCE [LARGE SCALE GENOMIC DNA]</scope>
    <source>
        <strain evidence="6">QSDP1</strain>
    </source>
</reference>
<dbReference type="SUPFAM" id="SSF144217">
    <property type="entry name" value="CSL zinc finger"/>
    <property type="match status" value="1"/>
</dbReference>
<name>F0ZTT9_DICPU</name>
<dbReference type="InterPro" id="IPR036671">
    <property type="entry name" value="DPH_MB_sf"/>
</dbReference>
<feature type="region of interest" description="Disordered" evidence="3">
    <location>
        <begin position="1"/>
        <end position="23"/>
    </location>
</feature>
<dbReference type="Proteomes" id="UP000001064">
    <property type="component" value="Unassembled WGS sequence"/>
</dbReference>
<feature type="compositionally biased region" description="Low complexity" evidence="3">
    <location>
        <begin position="1"/>
        <end position="20"/>
    </location>
</feature>
<dbReference type="FunCoup" id="F0ZTT9">
    <property type="interactions" value="401"/>
</dbReference>
<evidence type="ECO:0000256" key="2">
    <source>
        <dbReference type="ARBA" id="ARBA00023004"/>
    </source>
</evidence>
<keyword evidence="2" id="KW-0408">Iron</keyword>
<feature type="domain" description="DPH-type MB" evidence="4">
    <location>
        <begin position="100"/>
        <end position="123"/>
    </location>
</feature>
<accession>F0ZTT9</accession>